<dbReference type="InterPro" id="IPR013848">
    <property type="entry name" value="Methylthiotransferase_N"/>
</dbReference>
<keyword evidence="5" id="KW-0949">S-adenosyl-L-methionine</keyword>
<evidence type="ECO:0000256" key="1">
    <source>
        <dbReference type="ARBA" id="ARBA00001966"/>
    </source>
</evidence>
<keyword evidence="4" id="KW-0808">Transferase</keyword>
<dbReference type="PANTHER" id="PTHR43020">
    <property type="entry name" value="CDK5 REGULATORY SUBUNIT-ASSOCIATED PROTEIN 1"/>
    <property type="match status" value="1"/>
</dbReference>
<dbReference type="InterPro" id="IPR007197">
    <property type="entry name" value="rSAM"/>
</dbReference>
<evidence type="ECO:0000256" key="2">
    <source>
        <dbReference type="ARBA" id="ARBA00003234"/>
    </source>
</evidence>
<comment type="caution">
    <text evidence="15">The sequence shown here is derived from an EMBL/GenBank/DDBJ whole genome shotgun (WGS) entry which is preliminary data.</text>
</comment>
<gene>
    <name evidence="15" type="ORF">A3I57_00165</name>
</gene>
<protein>
    <recommendedName>
        <fullName evidence="10">tRNA-2-methylthio-N(6)-dimethylallyladenosine synthase</fullName>
        <ecNumber evidence="9">2.8.4.3</ecNumber>
    </recommendedName>
    <alternativeName>
        <fullName evidence="12">(Dimethylallyl)adenosine tRNA methylthiotransferase MiaB</fullName>
    </alternativeName>
    <alternativeName>
        <fullName evidence="11">tRNA-i(6)A37 methylthiotransferase</fullName>
    </alternativeName>
</protein>
<dbReference type="Pfam" id="PF00919">
    <property type="entry name" value="UPF0004"/>
    <property type="match status" value="1"/>
</dbReference>
<keyword evidence="3" id="KW-0004">4Fe-4S</keyword>
<accession>A0A1F5DRD9</accession>
<feature type="domain" description="Radical SAM core" evidence="14">
    <location>
        <begin position="118"/>
        <end position="377"/>
    </location>
</feature>
<dbReference type="GO" id="GO:0046872">
    <property type="term" value="F:metal ion binding"/>
    <property type="evidence" value="ECO:0007669"/>
    <property type="project" value="UniProtKB-KW"/>
</dbReference>
<dbReference type="FunFam" id="3.40.50.12160:FF:000003">
    <property type="entry name" value="CDK5 regulatory subunit-associated protein 1"/>
    <property type="match status" value="1"/>
</dbReference>
<evidence type="ECO:0000256" key="4">
    <source>
        <dbReference type="ARBA" id="ARBA00022679"/>
    </source>
</evidence>
<evidence type="ECO:0000313" key="15">
    <source>
        <dbReference type="EMBL" id="OGD57738.1"/>
    </source>
</evidence>
<evidence type="ECO:0000256" key="5">
    <source>
        <dbReference type="ARBA" id="ARBA00022691"/>
    </source>
</evidence>
<evidence type="ECO:0000259" key="13">
    <source>
        <dbReference type="PROSITE" id="PS51449"/>
    </source>
</evidence>
<dbReference type="InterPro" id="IPR023404">
    <property type="entry name" value="rSAM_horseshoe"/>
</dbReference>
<evidence type="ECO:0000256" key="10">
    <source>
        <dbReference type="ARBA" id="ARBA00068570"/>
    </source>
</evidence>
<dbReference type="InterPro" id="IPR020612">
    <property type="entry name" value="Methylthiotransferase_CS"/>
</dbReference>
<dbReference type="CDD" id="cd01335">
    <property type="entry name" value="Radical_SAM"/>
    <property type="match status" value="1"/>
</dbReference>
<evidence type="ECO:0000256" key="12">
    <source>
        <dbReference type="ARBA" id="ARBA00081141"/>
    </source>
</evidence>
<evidence type="ECO:0000256" key="11">
    <source>
        <dbReference type="ARBA" id="ARBA00080698"/>
    </source>
</evidence>
<evidence type="ECO:0000313" key="16">
    <source>
        <dbReference type="Proteomes" id="UP000176364"/>
    </source>
</evidence>
<dbReference type="PROSITE" id="PS51918">
    <property type="entry name" value="RADICAL_SAM"/>
    <property type="match status" value="1"/>
</dbReference>
<dbReference type="GO" id="GO:0035597">
    <property type="term" value="F:tRNA-2-methylthio-N(6)-dimethylallyladenosine(37) synthase activity"/>
    <property type="evidence" value="ECO:0007669"/>
    <property type="project" value="UniProtKB-EC"/>
</dbReference>
<dbReference type="InterPro" id="IPR038135">
    <property type="entry name" value="Methylthiotransferase_N_sf"/>
</dbReference>
<reference evidence="15 16" key="1">
    <citation type="journal article" date="2016" name="Nat. Commun.">
        <title>Thousands of microbial genomes shed light on interconnected biogeochemical processes in an aquifer system.</title>
        <authorList>
            <person name="Anantharaman K."/>
            <person name="Brown C.T."/>
            <person name="Hug L.A."/>
            <person name="Sharon I."/>
            <person name="Castelle C.J."/>
            <person name="Probst A.J."/>
            <person name="Thomas B.C."/>
            <person name="Singh A."/>
            <person name="Wilkins M.J."/>
            <person name="Karaoz U."/>
            <person name="Brodie E.L."/>
            <person name="Williams K.H."/>
            <person name="Hubbard S.S."/>
            <person name="Banfield J.F."/>
        </authorList>
    </citation>
    <scope>NUCLEOTIDE SEQUENCE [LARGE SCALE GENOMIC DNA]</scope>
</reference>
<dbReference type="SFLD" id="SFLDG01061">
    <property type="entry name" value="methylthiotransferase"/>
    <property type="match status" value="1"/>
</dbReference>
<name>A0A1F5DRD9_9BACT</name>
<dbReference type="PROSITE" id="PS01278">
    <property type="entry name" value="MTTASE_RADICAL"/>
    <property type="match status" value="1"/>
</dbReference>
<dbReference type="EC" id="2.8.4.3" evidence="9"/>
<dbReference type="InterPro" id="IPR005839">
    <property type="entry name" value="Methylthiotransferase"/>
</dbReference>
<evidence type="ECO:0000256" key="7">
    <source>
        <dbReference type="ARBA" id="ARBA00023004"/>
    </source>
</evidence>
<keyword evidence="7" id="KW-0408">Iron</keyword>
<dbReference type="SUPFAM" id="SSF102114">
    <property type="entry name" value="Radical SAM enzymes"/>
    <property type="match status" value="1"/>
</dbReference>
<keyword evidence="8" id="KW-0411">Iron-sulfur</keyword>
<dbReference type="GO" id="GO:0005829">
    <property type="term" value="C:cytosol"/>
    <property type="evidence" value="ECO:0007669"/>
    <property type="project" value="TreeGrafter"/>
</dbReference>
<comment type="cofactor">
    <cofactor evidence="1">
        <name>[4Fe-4S] cluster</name>
        <dbReference type="ChEBI" id="CHEBI:49883"/>
    </cofactor>
</comment>
<comment type="function">
    <text evidence="2">Catalyzes the methylthiolation of N6-(dimethylallyl)adenosine (i(6)A), leading to the formation of 2-methylthio-N6-(dimethylallyl)adenosine (ms(2)i(6)A) at position 37 in tRNAs that read codons beginning with uridine.</text>
</comment>
<sequence length="382" mass="43561">MPKPKTYFIFTFGCQMNKSDSERVAGDYEARGYVAAKTVDQADEIVINTCSIRKSAEDRARSLVNNLAKKFKQMADKPKIILTGCMIHHGEEKLLQMMPFVDEILPIAEVGFNSAAVRRDKRHAWIPISSGCNSFCTYCIVPLSRGREISRPQKDILDEVKDLVKRGYSEITLVGQNVNSYGLEKVGIGLRKLLMRQNLTLPSNVSQYKRIKGKPPFVQLLEKICQYKQIAKLRFMSSNPWDFSDALIDCIARHPQIDRFIHLPVQSGSNRTLSRMNRGYTWQDYLQVVNQLRQKIPGVTLGTDIIVGFPGETERDFAATVALAKKVKWQVAFVARYSPRPGTASYRFYPDNVSAVVKKQRWQILENLINQPHLVHRPKVIK</sequence>
<dbReference type="FunFam" id="3.80.30.20:FF:000001">
    <property type="entry name" value="tRNA-2-methylthio-N(6)-dimethylallyladenosine synthase 2"/>
    <property type="match status" value="1"/>
</dbReference>
<dbReference type="GO" id="GO:0051539">
    <property type="term" value="F:4 iron, 4 sulfur cluster binding"/>
    <property type="evidence" value="ECO:0007669"/>
    <property type="project" value="UniProtKB-KW"/>
</dbReference>
<dbReference type="InterPro" id="IPR058240">
    <property type="entry name" value="rSAM_sf"/>
</dbReference>
<dbReference type="Gene3D" id="3.40.50.12160">
    <property type="entry name" value="Methylthiotransferase, N-terminal domain"/>
    <property type="match status" value="1"/>
</dbReference>
<evidence type="ECO:0000256" key="6">
    <source>
        <dbReference type="ARBA" id="ARBA00022723"/>
    </source>
</evidence>
<evidence type="ECO:0000256" key="3">
    <source>
        <dbReference type="ARBA" id="ARBA00022485"/>
    </source>
</evidence>
<organism evidence="15 16">
    <name type="scientific">Candidatus Beckwithbacteria bacterium RIFCSPLOWO2_02_FULL_47_23</name>
    <dbReference type="NCBI Taxonomy" id="1797463"/>
    <lineage>
        <taxon>Bacteria</taxon>
        <taxon>Candidatus Beckwithiibacteriota</taxon>
    </lineage>
</organism>
<dbReference type="PANTHER" id="PTHR43020:SF2">
    <property type="entry name" value="MITOCHONDRIAL TRNA METHYLTHIOTRANSFERASE CDK5RAP1"/>
    <property type="match status" value="1"/>
</dbReference>
<evidence type="ECO:0000259" key="14">
    <source>
        <dbReference type="PROSITE" id="PS51918"/>
    </source>
</evidence>
<dbReference type="Proteomes" id="UP000176364">
    <property type="component" value="Unassembled WGS sequence"/>
</dbReference>
<proteinExistence type="predicted"/>
<dbReference type="InterPro" id="IPR006638">
    <property type="entry name" value="Elp3/MiaA/NifB-like_rSAM"/>
</dbReference>
<dbReference type="AlphaFoldDB" id="A0A1F5DRD9"/>
<evidence type="ECO:0000256" key="8">
    <source>
        <dbReference type="ARBA" id="ARBA00023014"/>
    </source>
</evidence>
<dbReference type="Pfam" id="PF04055">
    <property type="entry name" value="Radical_SAM"/>
    <property type="match status" value="1"/>
</dbReference>
<dbReference type="SFLD" id="SFLDG01082">
    <property type="entry name" value="B12-binding_domain_containing"/>
    <property type="match status" value="1"/>
</dbReference>
<evidence type="ECO:0000256" key="9">
    <source>
        <dbReference type="ARBA" id="ARBA00033765"/>
    </source>
</evidence>
<dbReference type="PROSITE" id="PS51449">
    <property type="entry name" value="MTTASE_N"/>
    <property type="match status" value="1"/>
</dbReference>
<dbReference type="Gene3D" id="3.80.30.20">
    <property type="entry name" value="tm_1862 like domain"/>
    <property type="match status" value="1"/>
</dbReference>
<dbReference type="SFLD" id="SFLDS00029">
    <property type="entry name" value="Radical_SAM"/>
    <property type="match status" value="1"/>
</dbReference>
<dbReference type="EMBL" id="MEZQ01000060">
    <property type="protein sequence ID" value="OGD57738.1"/>
    <property type="molecule type" value="Genomic_DNA"/>
</dbReference>
<keyword evidence="6" id="KW-0479">Metal-binding</keyword>
<dbReference type="SMART" id="SM00729">
    <property type="entry name" value="Elp3"/>
    <property type="match status" value="1"/>
</dbReference>
<feature type="domain" description="MTTase N-terminal" evidence="13">
    <location>
        <begin position="5"/>
        <end position="122"/>
    </location>
</feature>